<evidence type="ECO:0000256" key="5">
    <source>
        <dbReference type="ARBA" id="ARBA00022679"/>
    </source>
</evidence>
<protein>
    <recommendedName>
        <fullName evidence="4">polynucleotide adenylyltransferase</fullName>
        <ecNumber evidence="4">2.7.7.19</ecNumber>
    </recommendedName>
</protein>
<comment type="cofactor">
    <cofactor evidence="1">
        <name>Mn(2+)</name>
        <dbReference type="ChEBI" id="CHEBI:29035"/>
    </cofactor>
</comment>
<evidence type="ECO:0000313" key="11">
    <source>
        <dbReference type="EMBL" id="KAK9694359.1"/>
    </source>
</evidence>
<feature type="domain" description="PAP-associated" evidence="9">
    <location>
        <begin position="180"/>
        <end position="236"/>
    </location>
</feature>
<dbReference type="InterPro" id="IPR054708">
    <property type="entry name" value="MTPAP-like_central"/>
</dbReference>
<dbReference type="CDD" id="cd05402">
    <property type="entry name" value="NT_PAP_TUTase"/>
    <property type="match status" value="1"/>
</dbReference>
<reference evidence="11 12" key="1">
    <citation type="submission" date="2023-04" db="EMBL/GenBank/DDBJ databases">
        <title>Genome of Basidiobolus ranarum AG-B5.</title>
        <authorList>
            <person name="Stajich J.E."/>
            <person name="Carter-House D."/>
            <person name="Gryganskyi A."/>
        </authorList>
    </citation>
    <scope>NUCLEOTIDE SEQUENCE [LARGE SCALE GENOMIC DNA]</scope>
    <source>
        <strain evidence="11 12">AG-B5</strain>
    </source>
</reference>
<dbReference type="EMBL" id="JASJQH010008210">
    <property type="protein sequence ID" value="KAK9694359.1"/>
    <property type="molecule type" value="Genomic_DNA"/>
</dbReference>
<evidence type="ECO:0000256" key="6">
    <source>
        <dbReference type="ARBA" id="ARBA00022723"/>
    </source>
</evidence>
<sequence>MFGSSANSLSTLTSDVDICIVTDFEELRNVYTLATCMRKNGMQKVYCIAGAKVPIVRMWDPELKLACDMNVNNPIALRNTELVKAYVALDPRVRPLIMIIKHWTKRRVLNDAGVGGTLSTYTWVNIIINFLQMRSPPVLPILHQMPTNVPSESCIIDGVDTTFNEDVTSLKDYGSMNKETLGGLLFNFFRLFAYEFNYDHHVISVRNGCYLSKAEKGWHFGRHFRAFCIEEPFNPDRNLGNSADECSIEGIREEFKRASDVLFEKKDLNFMCQQYTFPSKKHHFDHAKVKNDLAKTHNNSGKWPWTYSKDPKTPGSHSKTLAPTQSEPHGNEKHSADKAKPSLTKSTNSSCGQLNPTQNSKTSTKQTSSQEIEENQTSAVDTLPRPNPRKFGRNDKPFKPHSMIKPRPDLPAIGAAH</sequence>
<evidence type="ECO:0000256" key="1">
    <source>
        <dbReference type="ARBA" id="ARBA00001936"/>
    </source>
</evidence>
<feature type="compositionally biased region" description="Polar residues" evidence="8">
    <location>
        <begin position="343"/>
        <end position="356"/>
    </location>
</feature>
<dbReference type="Pfam" id="PF22600">
    <property type="entry name" value="MTPAP-like_central"/>
    <property type="match status" value="1"/>
</dbReference>
<comment type="caution">
    <text evidence="11">The sequence shown here is derived from an EMBL/GenBank/DDBJ whole genome shotgun (WGS) entry which is preliminary data.</text>
</comment>
<keyword evidence="6" id="KW-0479">Metal-binding</keyword>
<comment type="cofactor">
    <cofactor evidence="2">
        <name>Mg(2+)</name>
        <dbReference type="ChEBI" id="CHEBI:18420"/>
    </cofactor>
</comment>
<evidence type="ECO:0000256" key="3">
    <source>
        <dbReference type="ARBA" id="ARBA00008593"/>
    </source>
</evidence>
<dbReference type="PANTHER" id="PTHR12271:SF113">
    <property type="entry name" value="POLY(A) RNA POLYMERASE CID11"/>
    <property type="match status" value="1"/>
</dbReference>
<dbReference type="PANTHER" id="PTHR12271">
    <property type="entry name" value="POLY A POLYMERASE CID PAP -RELATED"/>
    <property type="match status" value="1"/>
</dbReference>
<dbReference type="Gene3D" id="3.30.460.10">
    <property type="entry name" value="Beta Polymerase, domain 2"/>
    <property type="match status" value="1"/>
</dbReference>
<dbReference type="InterPro" id="IPR002058">
    <property type="entry name" value="PAP_assoc"/>
</dbReference>
<feature type="compositionally biased region" description="Basic and acidic residues" evidence="8">
    <location>
        <begin position="329"/>
        <end position="340"/>
    </location>
</feature>
<evidence type="ECO:0000259" key="9">
    <source>
        <dbReference type="Pfam" id="PF03828"/>
    </source>
</evidence>
<dbReference type="EC" id="2.7.7.19" evidence="4"/>
<dbReference type="Proteomes" id="UP001479436">
    <property type="component" value="Unassembled WGS sequence"/>
</dbReference>
<feature type="domain" description="Poly(A) RNA polymerase mitochondrial-like central palm" evidence="10">
    <location>
        <begin position="1"/>
        <end position="87"/>
    </location>
</feature>
<name>A0ABR2VQT1_9FUNG</name>
<feature type="compositionally biased region" description="Low complexity" evidence="8">
    <location>
        <begin position="357"/>
        <end position="370"/>
    </location>
</feature>
<dbReference type="Gene3D" id="1.10.1410.10">
    <property type="match status" value="1"/>
</dbReference>
<feature type="compositionally biased region" description="Polar residues" evidence="8">
    <location>
        <begin position="315"/>
        <end position="328"/>
    </location>
</feature>
<dbReference type="SUPFAM" id="SSF81631">
    <property type="entry name" value="PAP/OAS1 substrate-binding domain"/>
    <property type="match status" value="1"/>
</dbReference>
<organism evidence="11 12">
    <name type="scientific">Basidiobolus ranarum</name>
    <dbReference type="NCBI Taxonomy" id="34480"/>
    <lineage>
        <taxon>Eukaryota</taxon>
        <taxon>Fungi</taxon>
        <taxon>Fungi incertae sedis</taxon>
        <taxon>Zoopagomycota</taxon>
        <taxon>Entomophthoromycotina</taxon>
        <taxon>Basidiobolomycetes</taxon>
        <taxon>Basidiobolales</taxon>
        <taxon>Basidiobolaceae</taxon>
        <taxon>Basidiobolus</taxon>
    </lineage>
</organism>
<keyword evidence="5" id="KW-0808">Transferase</keyword>
<evidence type="ECO:0000256" key="2">
    <source>
        <dbReference type="ARBA" id="ARBA00001946"/>
    </source>
</evidence>
<keyword evidence="7" id="KW-0460">Magnesium</keyword>
<evidence type="ECO:0000256" key="8">
    <source>
        <dbReference type="SAM" id="MobiDB-lite"/>
    </source>
</evidence>
<dbReference type="Pfam" id="PF03828">
    <property type="entry name" value="PAP_assoc"/>
    <property type="match status" value="1"/>
</dbReference>
<evidence type="ECO:0000256" key="4">
    <source>
        <dbReference type="ARBA" id="ARBA00012388"/>
    </source>
</evidence>
<feature type="region of interest" description="Disordered" evidence="8">
    <location>
        <begin position="295"/>
        <end position="417"/>
    </location>
</feature>
<evidence type="ECO:0000256" key="7">
    <source>
        <dbReference type="ARBA" id="ARBA00022842"/>
    </source>
</evidence>
<dbReference type="InterPro" id="IPR043519">
    <property type="entry name" value="NT_sf"/>
</dbReference>
<dbReference type="SUPFAM" id="SSF81301">
    <property type="entry name" value="Nucleotidyltransferase"/>
    <property type="match status" value="1"/>
</dbReference>
<gene>
    <name evidence="11" type="ORF">K7432_013456</name>
</gene>
<proteinExistence type="inferred from homology"/>
<comment type="similarity">
    <text evidence="3">Belongs to the DNA polymerase type-B-like family.</text>
</comment>
<keyword evidence="12" id="KW-1185">Reference proteome</keyword>
<evidence type="ECO:0000313" key="12">
    <source>
        <dbReference type="Proteomes" id="UP001479436"/>
    </source>
</evidence>
<accession>A0ABR2VQT1</accession>
<evidence type="ECO:0000259" key="10">
    <source>
        <dbReference type="Pfam" id="PF22600"/>
    </source>
</evidence>